<gene>
    <name evidence="1" type="ORF">ACFQJ9_15030</name>
</gene>
<evidence type="ECO:0000313" key="2">
    <source>
        <dbReference type="Proteomes" id="UP001596447"/>
    </source>
</evidence>
<dbReference type="AlphaFoldDB" id="A0ABD5Z6F4"/>
<sequence length="70" mass="7870">MVDATDRIVLEYTPEYGPRRRVRLTTCTSERGAYWRIEEVLSGCGWRETGREAVDDVEISVSSASTMTGP</sequence>
<protein>
    <submittedName>
        <fullName evidence="1">Uncharacterized protein</fullName>
    </submittedName>
</protein>
<keyword evidence="2" id="KW-1185">Reference proteome</keyword>
<dbReference type="RefSeq" id="WP_382268516.1">
    <property type="nucleotide sequence ID" value="NZ_JBHTAR010000011.1"/>
</dbReference>
<name>A0ABD5Z6F4_9EURY</name>
<evidence type="ECO:0000313" key="1">
    <source>
        <dbReference type="EMBL" id="MFC7200714.1"/>
    </source>
</evidence>
<proteinExistence type="predicted"/>
<organism evidence="1 2">
    <name type="scientific">Halospeciosus flavus</name>
    <dbReference type="NCBI Taxonomy" id="3032283"/>
    <lineage>
        <taxon>Archaea</taxon>
        <taxon>Methanobacteriati</taxon>
        <taxon>Methanobacteriota</taxon>
        <taxon>Stenosarchaea group</taxon>
        <taxon>Halobacteria</taxon>
        <taxon>Halobacteriales</taxon>
        <taxon>Halobacteriaceae</taxon>
        <taxon>Halospeciosus</taxon>
    </lineage>
</organism>
<dbReference type="EMBL" id="JBHTAR010000011">
    <property type="protein sequence ID" value="MFC7200714.1"/>
    <property type="molecule type" value="Genomic_DNA"/>
</dbReference>
<comment type="caution">
    <text evidence="1">The sequence shown here is derived from an EMBL/GenBank/DDBJ whole genome shotgun (WGS) entry which is preliminary data.</text>
</comment>
<reference evidence="1 2" key="1">
    <citation type="journal article" date="2019" name="Int. J. Syst. Evol. Microbiol.">
        <title>The Global Catalogue of Microorganisms (GCM) 10K type strain sequencing project: providing services to taxonomists for standard genome sequencing and annotation.</title>
        <authorList>
            <consortium name="The Broad Institute Genomics Platform"/>
            <consortium name="The Broad Institute Genome Sequencing Center for Infectious Disease"/>
            <person name="Wu L."/>
            <person name="Ma J."/>
        </authorList>
    </citation>
    <scope>NUCLEOTIDE SEQUENCE [LARGE SCALE GENOMIC DNA]</scope>
    <source>
        <strain evidence="1 2">XZGYJ-43</strain>
    </source>
</reference>
<dbReference type="Proteomes" id="UP001596447">
    <property type="component" value="Unassembled WGS sequence"/>
</dbReference>
<accession>A0ABD5Z6F4</accession>